<feature type="compositionally biased region" description="Basic and acidic residues" evidence="1">
    <location>
        <begin position="223"/>
        <end position="272"/>
    </location>
</feature>
<evidence type="ECO:0000256" key="2">
    <source>
        <dbReference type="SAM" id="Phobius"/>
    </source>
</evidence>
<evidence type="ECO:0000256" key="1">
    <source>
        <dbReference type="SAM" id="MobiDB-lite"/>
    </source>
</evidence>
<sequence length="346" mass="37354">MWRGTIVLVSTTGHTYSVGDRLIRVSMTVVVLGVAVVAGWVSYWHAVAVIERYGAEDELSAHLVPVTVDGMIYASSMVLLWCARYQLKVPALARWALALGIAATLAANILHGIERGALAAALAAWPAIALVIAYELTMWVIRSGREVSERVTVEASERAMATGPLTVPDVENGVPAQQNEGDRPVVGDRELVGRGGLAGQARRAFAASLTESTAVQDRVTDRADWADRTDSGRTDRADRADRTDPGRTDHTDRADPGGTDRTDRADRTEVREPLAQAIRPWDERSDRQGLAVPGDDQMSGDRRAQVAALLAQDPQMTGAAIGRALGLSEPHGRRLRREVLSESRDG</sequence>
<protein>
    <recommendedName>
        <fullName evidence="5">DUF2637 domain-containing protein</fullName>
    </recommendedName>
</protein>
<feature type="region of interest" description="Disordered" evidence="1">
    <location>
        <begin position="165"/>
        <end position="190"/>
    </location>
</feature>
<evidence type="ECO:0000313" key="4">
    <source>
        <dbReference type="Proteomes" id="UP000644610"/>
    </source>
</evidence>
<keyword evidence="2" id="KW-0812">Transmembrane</keyword>
<dbReference type="AlphaFoldDB" id="A0A8J3UH04"/>
<evidence type="ECO:0000313" key="3">
    <source>
        <dbReference type="EMBL" id="GII44306.1"/>
    </source>
</evidence>
<organism evidence="3 4">
    <name type="scientific">Planotetraspora silvatica</name>
    <dbReference type="NCBI Taxonomy" id="234614"/>
    <lineage>
        <taxon>Bacteria</taxon>
        <taxon>Bacillati</taxon>
        <taxon>Actinomycetota</taxon>
        <taxon>Actinomycetes</taxon>
        <taxon>Streptosporangiales</taxon>
        <taxon>Streptosporangiaceae</taxon>
        <taxon>Planotetraspora</taxon>
    </lineage>
</organism>
<keyword evidence="2" id="KW-1133">Transmembrane helix</keyword>
<feature type="transmembrane region" description="Helical" evidence="2">
    <location>
        <begin position="21"/>
        <end position="43"/>
    </location>
</feature>
<feature type="transmembrane region" description="Helical" evidence="2">
    <location>
        <begin position="119"/>
        <end position="141"/>
    </location>
</feature>
<feature type="transmembrane region" description="Helical" evidence="2">
    <location>
        <begin position="63"/>
        <end position="83"/>
    </location>
</feature>
<reference evidence="3" key="1">
    <citation type="submission" date="2021-01" db="EMBL/GenBank/DDBJ databases">
        <title>Whole genome shotgun sequence of Planotetraspora silvatica NBRC 100141.</title>
        <authorList>
            <person name="Komaki H."/>
            <person name="Tamura T."/>
        </authorList>
    </citation>
    <scope>NUCLEOTIDE SEQUENCE</scope>
    <source>
        <strain evidence="3">NBRC 100141</strain>
    </source>
</reference>
<dbReference type="Proteomes" id="UP000644610">
    <property type="component" value="Unassembled WGS sequence"/>
</dbReference>
<dbReference type="EMBL" id="BOOQ01000003">
    <property type="protein sequence ID" value="GII44306.1"/>
    <property type="molecule type" value="Genomic_DNA"/>
</dbReference>
<proteinExistence type="predicted"/>
<feature type="compositionally biased region" description="Basic and acidic residues" evidence="1">
    <location>
        <begin position="180"/>
        <end position="190"/>
    </location>
</feature>
<evidence type="ECO:0008006" key="5">
    <source>
        <dbReference type="Google" id="ProtNLM"/>
    </source>
</evidence>
<accession>A0A8J3UH04</accession>
<name>A0A8J3UH04_9ACTN</name>
<dbReference type="InterPro" id="IPR021235">
    <property type="entry name" value="DUF2637"/>
</dbReference>
<gene>
    <name evidence="3" type="ORF">Psi02_07300</name>
</gene>
<comment type="caution">
    <text evidence="3">The sequence shown here is derived from an EMBL/GenBank/DDBJ whole genome shotgun (WGS) entry which is preliminary data.</text>
</comment>
<feature type="region of interest" description="Disordered" evidence="1">
    <location>
        <begin position="223"/>
        <end position="302"/>
    </location>
</feature>
<keyword evidence="4" id="KW-1185">Reference proteome</keyword>
<keyword evidence="2" id="KW-0472">Membrane</keyword>
<feature type="transmembrane region" description="Helical" evidence="2">
    <location>
        <begin position="95"/>
        <end position="113"/>
    </location>
</feature>
<dbReference type="Pfam" id="PF10935">
    <property type="entry name" value="DUF2637"/>
    <property type="match status" value="1"/>
</dbReference>